<organism evidence="1 2">
    <name type="scientific">Lentzea tibetensis</name>
    <dbReference type="NCBI Taxonomy" id="2591470"/>
    <lineage>
        <taxon>Bacteria</taxon>
        <taxon>Bacillati</taxon>
        <taxon>Actinomycetota</taxon>
        <taxon>Actinomycetes</taxon>
        <taxon>Pseudonocardiales</taxon>
        <taxon>Pseudonocardiaceae</taxon>
        <taxon>Lentzea</taxon>
    </lineage>
</organism>
<dbReference type="AlphaFoldDB" id="A0A563EH73"/>
<sequence length="98" mass="11715">MTKLKPLKLHEIIGTSTEWTDELWDEALRYLLERTGTFQVLFMVQVLPNYEALPDYLHKFDFLREFRNYPPTLLLGAFDLMRARWPGRRRSDAILTNL</sequence>
<evidence type="ECO:0000313" key="1">
    <source>
        <dbReference type="EMBL" id="TWP45973.1"/>
    </source>
</evidence>
<evidence type="ECO:0000313" key="2">
    <source>
        <dbReference type="Proteomes" id="UP000316639"/>
    </source>
</evidence>
<accession>A0A563EH73</accession>
<comment type="caution">
    <text evidence="1">The sequence shown here is derived from an EMBL/GenBank/DDBJ whole genome shotgun (WGS) entry which is preliminary data.</text>
</comment>
<proteinExistence type="predicted"/>
<dbReference type="Proteomes" id="UP000316639">
    <property type="component" value="Unassembled WGS sequence"/>
</dbReference>
<reference evidence="1 2" key="1">
    <citation type="submission" date="2019-07" db="EMBL/GenBank/DDBJ databases">
        <title>Lentzea xizangensis sp. nov., isolated from Qinghai-Tibetan Plateau Soils.</title>
        <authorList>
            <person name="Huang J."/>
        </authorList>
    </citation>
    <scope>NUCLEOTIDE SEQUENCE [LARGE SCALE GENOMIC DNA]</scope>
    <source>
        <strain evidence="1 2">FXJ1.1311</strain>
    </source>
</reference>
<gene>
    <name evidence="1" type="ORF">FKR81_37770</name>
</gene>
<protein>
    <submittedName>
        <fullName evidence="1">Uncharacterized protein</fullName>
    </submittedName>
</protein>
<name>A0A563EH73_9PSEU</name>
<dbReference type="EMBL" id="VOBR01000037">
    <property type="protein sequence ID" value="TWP45973.1"/>
    <property type="molecule type" value="Genomic_DNA"/>
</dbReference>
<dbReference type="RefSeq" id="WP_146359177.1">
    <property type="nucleotide sequence ID" value="NZ_VOBR01000037.1"/>
</dbReference>
<keyword evidence="2" id="KW-1185">Reference proteome</keyword>